<reference evidence="1" key="1">
    <citation type="journal article" date="2015" name="Nature">
        <title>Complex archaea that bridge the gap between prokaryotes and eukaryotes.</title>
        <authorList>
            <person name="Spang A."/>
            <person name="Saw J.H."/>
            <person name="Jorgensen S.L."/>
            <person name="Zaremba-Niedzwiedzka K."/>
            <person name="Martijn J."/>
            <person name="Lind A.E."/>
            <person name="van Eijk R."/>
            <person name="Schleper C."/>
            <person name="Guy L."/>
            <person name="Ettema T.J."/>
        </authorList>
    </citation>
    <scope>NUCLEOTIDE SEQUENCE</scope>
</reference>
<evidence type="ECO:0000313" key="1">
    <source>
        <dbReference type="EMBL" id="KKN69145.1"/>
    </source>
</evidence>
<name>A0A0F9SJL1_9ZZZZ</name>
<proteinExistence type="predicted"/>
<protein>
    <submittedName>
        <fullName evidence="1">Uncharacterized protein</fullName>
    </submittedName>
</protein>
<organism evidence="1">
    <name type="scientific">marine sediment metagenome</name>
    <dbReference type="NCBI Taxonomy" id="412755"/>
    <lineage>
        <taxon>unclassified sequences</taxon>
        <taxon>metagenomes</taxon>
        <taxon>ecological metagenomes</taxon>
    </lineage>
</organism>
<gene>
    <name evidence="1" type="ORF">LCGC14_0444340</name>
</gene>
<dbReference type="EMBL" id="LAZR01000432">
    <property type="protein sequence ID" value="KKN69145.1"/>
    <property type="molecule type" value="Genomic_DNA"/>
</dbReference>
<accession>A0A0F9SJL1</accession>
<sequence length="65" mass="7267">MKVNVFSTKNKVHLFSLTFGNGRPIPRKGEKIIRDGKVYKVKGISHKFSETGNSGSIVISIYVKE</sequence>
<dbReference type="AlphaFoldDB" id="A0A0F9SJL1"/>
<comment type="caution">
    <text evidence="1">The sequence shown here is derived from an EMBL/GenBank/DDBJ whole genome shotgun (WGS) entry which is preliminary data.</text>
</comment>